<organism evidence="2 3">
    <name type="scientific">Asaccharospora irregularis DSM 2635</name>
    <dbReference type="NCBI Taxonomy" id="1121321"/>
    <lineage>
        <taxon>Bacteria</taxon>
        <taxon>Bacillati</taxon>
        <taxon>Bacillota</taxon>
        <taxon>Clostridia</taxon>
        <taxon>Peptostreptococcales</taxon>
        <taxon>Peptostreptococcaceae</taxon>
        <taxon>Asaccharospora</taxon>
    </lineage>
</organism>
<dbReference type="Pfam" id="PF12725">
    <property type="entry name" value="DUF3810"/>
    <property type="match status" value="1"/>
</dbReference>
<feature type="transmembrane region" description="Helical" evidence="1">
    <location>
        <begin position="90"/>
        <end position="115"/>
    </location>
</feature>
<sequence length="376" mass="43420">MSKKYKYISLILFPITLFINHIASKFPNLVEKYYSTWINKLTIEVLSKASGLIEFSLYEVIVYILIISMLIFLIRLILVFTKKHNVAKRILGNSILNILSTLSICYFLFILLWGINYNRLPLQTSLLNRYNLSNNTKIENVEYTNQDLKNLYKFLINKANETRFFTLQNKEGSMMANTNYKGIISRAQIGYNNISNIIPEVQGNYSNAKYIKSSKFMSYTGITGIYFPFTGEANINIDIPDIYIPCTVIHEMAHQRGFASEDEANFIAYLASINHTDIDFNYSGYILALSHTASALRDADPSSYELLTSNISDSVRRDLEYNNNYWENYNGKIREISDKFNNSYLKSNGVKDGTKSYGKMVDLLLAYYKLYPYDEN</sequence>
<proteinExistence type="predicted"/>
<reference evidence="3" key="1">
    <citation type="submission" date="2016-11" db="EMBL/GenBank/DDBJ databases">
        <authorList>
            <person name="Varghese N."/>
            <person name="Submissions S."/>
        </authorList>
    </citation>
    <scope>NUCLEOTIDE SEQUENCE [LARGE SCALE GENOMIC DNA]</scope>
    <source>
        <strain evidence="3">DSM 2635</strain>
    </source>
</reference>
<gene>
    <name evidence="2" type="ORF">SAMN04488530_10312</name>
</gene>
<accession>A0A1M5KKG1</accession>
<dbReference type="STRING" id="1121321.SAMN04488530_10312"/>
<evidence type="ECO:0008006" key="4">
    <source>
        <dbReference type="Google" id="ProtNLM"/>
    </source>
</evidence>
<evidence type="ECO:0000313" key="3">
    <source>
        <dbReference type="Proteomes" id="UP000243255"/>
    </source>
</evidence>
<evidence type="ECO:0000256" key="1">
    <source>
        <dbReference type="SAM" id="Phobius"/>
    </source>
</evidence>
<keyword evidence="1" id="KW-0812">Transmembrane</keyword>
<keyword evidence="1" id="KW-1133">Transmembrane helix</keyword>
<dbReference type="AlphaFoldDB" id="A0A1M5KKG1"/>
<evidence type="ECO:0000313" key="2">
    <source>
        <dbReference type="EMBL" id="SHG53205.1"/>
    </source>
</evidence>
<keyword evidence="3" id="KW-1185">Reference proteome</keyword>
<dbReference type="InterPro" id="IPR024294">
    <property type="entry name" value="DUF3810"/>
</dbReference>
<feature type="transmembrane region" description="Helical" evidence="1">
    <location>
        <begin position="60"/>
        <end position="78"/>
    </location>
</feature>
<keyword evidence="1" id="KW-0472">Membrane</keyword>
<dbReference type="OrthoDB" id="1048788at2"/>
<name>A0A1M5KKG1_9FIRM</name>
<protein>
    <recommendedName>
        <fullName evidence="4">DUF3810 domain-containing protein</fullName>
    </recommendedName>
</protein>
<dbReference type="EMBL" id="FQWX01000003">
    <property type="protein sequence ID" value="SHG53205.1"/>
    <property type="molecule type" value="Genomic_DNA"/>
</dbReference>
<dbReference type="Proteomes" id="UP000243255">
    <property type="component" value="Unassembled WGS sequence"/>
</dbReference>
<dbReference type="RefSeq" id="WP_073123766.1">
    <property type="nucleotide sequence ID" value="NZ_BAABCH010000011.1"/>
</dbReference>